<dbReference type="PANTHER" id="PTHR43798">
    <property type="entry name" value="MONOACYLGLYCEROL LIPASE"/>
    <property type="match status" value="1"/>
</dbReference>
<dbReference type="GO" id="GO:0016020">
    <property type="term" value="C:membrane"/>
    <property type="evidence" value="ECO:0007669"/>
    <property type="project" value="TreeGrafter"/>
</dbReference>
<dbReference type="PRINTS" id="PR00111">
    <property type="entry name" value="ABHYDROLASE"/>
</dbReference>
<dbReference type="SUPFAM" id="SSF53474">
    <property type="entry name" value="alpha/beta-Hydrolases"/>
    <property type="match status" value="1"/>
</dbReference>
<reference evidence="2" key="1">
    <citation type="submission" date="2022-12" db="EMBL/GenBank/DDBJ databases">
        <authorList>
            <person name="Webb A."/>
        </authorList>
    </citation>
    <scope>NUCLEOTIDE SEQUENCE</scope>
    <source>
        <strain evidence="2">Hp1</strain>
    </source>
</reference>
<dbReference type="Gene3D" id="3.40.50.1820">
    <property type="entry name" value="alpha/beta hydrolase"/>
    <property type="match status" value="1"/>
</dbReference>
<protein>
    <recommendedName>
        <fullName evidence="1">AB hydrolase-1 domain-containing protein</fullName>
    </recommendedName>
</protein>
<evidence type="ECO:0000259" key="1">
    <source>
        <dbReference type="Pfam" id="PF00561"/>
    </source>
</evidence>
<dbReference type="EMBL" id="CANTFL010000173">
    <property type="protein sequence ID" value="CAI5716954.1"/>
    <property type="molecule type" value="Genomic_DNA"/>
</dbReference>
<dbReference type="PANTHER" id="PTHR43798:SF33">
    <property type="entry name" value="HYDROLASE, PUTATIVE (AFU_ORTHOLOGUE AFUA_2G14860)-RELATED"/>
    <property type="match status" value="1"/>
</dbReference>
<sequence length="294" mass="32359">MGFSRVLSAFRFSTTNLVRVGKRFEARSATIDQFQWSYLIRPAADPTSREVVVFLHGLGSSKEAWQTDKRGDCTEFFESELYPNNKVHLVGTCIGATVAGLYAAMHPTRVKSLALMCPWGIAVPTATSATLSDMELLDKLTLQSPTATSASEVGEWRDPTVNVKHMLRALRALTTYKRGREWQVLQKVGMDTLAHPSILEDSLGSIRARTIVVWGKEDAVLDAACLEVIDDKLNVTHKHVLALEDCGHLITSDKPSECIDLLNRFLGNLQLSCSPALAEQASAMAFEPLLPSQD</sequence>
<feature type="domain" description="AB hydrolase-1" evidence="1">
    <location>
        <begin position="79"/>
        <end position="254"/>
    </location>
</feature>
<evidence type="ECO:0000313" key="3">
    <source>
        <dbReference type="Proteomes" id="UP001162031"/>
    </source>
</evidence>
<dbReference type="AlphaFoldDB" id="A0AAV0T9V9"/>
<dbReference type="Pfam" id="PF00561">
    <property type="entry name" value="Abhydrolase_1"/>
    <property type="match status" value="1"/>
</dbReference>
<dbReference type="Proteomes" id="UP001162031">
    <property type="component" value="Unassembled WGS sequence"/>
</dbReference>
<gene>
    <name evidence="2" type="ORF">HBR001_LOCUS1729</name>
</gene>
<organism evidence="2 3">
    <name type="scientific">Hyaloperonospora brassicae</name>
    <name type="common">Brassica downy mildew</name>
    <name type="synonym">Peronospora brassicae</name>
    <dbReference type="NCBI Taxonomy" id="162125"/>
    <lineage>
        <taxon>Eukaryota</taxon>
        <taxon>Sar</taxon>
        <taxon>Stramenopiles</taxon>
        <taxon>Oomycota</taxon>
        <taxon>Peronosporomycetes</taxon>
        <taxon>Peronosporales</taxon>
        <taxon>Peronosporaceae</taxon>
        <taxon>Hyaloperonospora</taxon>
    </lineage>
</organism>
<evidence type="ECO:0000313" key="2">
    <source>
        <dbReference type="EMBL" id="CAI5716954.1"/>
    </source>
</evidence>
<name>A0AAV0T9V9_HYABA</name>
<dbReference type="InterPro" id="IPR029058">
    <property type="entry name" value="AB_hydrolase_fold"/>
</dbReference>
<proteinExistence type="predicted"/>
<dbReference type="InterPro" id="IPR050266">
    <property type="entry name" value="AB_hydrolase_sf"/>
</dbReference>
<comment type="caution">
    <text evidence="2">The sequence shown here is derived from an EMBL/GenBank/DDBJ whole genome shotgun (WGS) entry which is preliminary data.</text>
</comment>
<dbReference type="InterPro" id="IPR000073">
    <property type="entry name" value="AB_hydrolase_1"/>
</dbReference>
<accession>A0AAV0T9V9</accession>
<keyword evidence="3" id="KW-1185">Reference proteome</keyword>